<evidence type="ECO:0000313" key="1">
    <source>
        <dbReference type="EMBL" id="MFC6011629.1"/>
    </source>
</evidence>
<dbReference type="EMBL" id="JBHSQN010000005">
    <property type="protein sequence ID" value="MFC6011629.1"/>
    <property type="molecule type" value="Genomic_DNA"/>
</dbReference>
<reference evidence="2" key="1">
    <citation type="journal article" date="2019" name="Int. J. Syst. Evol. Microbiol.">
        <title>The Global Catalogue of Microorganisms (GCM) 10K type strain sequencing project: providing services to taxonomists for standard genome sequencing and annotation.</title>
        <authorList>
            <consortium name="The Broad Institute Genomics Platform"/>
            <consortium name="The Broad Institute Genome Sequencing Center for Infectious Disease"/>
            <person name="Wu L."/>
            <person name="Ma J."/>
        </authorList>
    </citation>
    <scope>NUCLEOTIDE SEQUENCE [LARGE SCALE GENOMIC DNA]</scope>
    <source>
        <strain evidence="2">CCUG 36956</strain>
    </source>
</reference>
<accession>A0ABW1JRB3</accession>
<gene>
    <name evidence="1" type="ORF">ACFP3H_11250</name>
</gene>
<protein>
    <recommendedName>
        <fullName evidence="3">Transposase</fullName>
    </recommendedName>
</protein>
<dbReference type="RefSeq" id="WP_378603639.1">
    <property type="nucleotide sequence ID" value="NZ_JBHSQN010000005.1"/>
</dbReference>
<evidence type="ECO:0008006" key="3">
    <source>
        <dbReference type="Google" id="ProtNLM"/>
    </source>
</evidence>
<organism evidence="1 2">
    <name type="scientific">Nocardia lasii</name>
    <dbReference type="NCBI Taxonomy" id="1616107"/>
    <lineage>
        <taxon>Bacteria</taxon>
        <taxon>Bacillati</taxon>
        <taxon>Actinomycetota</taxon>
        <taxon>Actinomycetes</taxon>
        <taxon>Mycobacteriales</taxon>
        <taxon>Nocardiaceae</taxon>
        <taxon>Nocardia</taxon>
    </lineage>
</organism>
<name>A0ABW1JRB3_9NOCA</name>
<dbReference type="Proteomes" id="UP001596223">
    <property type="component" value="Unassembled WGS sequence"/>
</dbReference>
<comment type="caution">
    <text evidence="1">The sequence shown here is derived from an EMBL/GenBank/DDBJ whole genome shotgun (WGS) entry which is preliminary data.</text>
</comment>
<proteinExistence type="predicted"/>
<keyword evidence="2" id="KW-1185">Reference proteome</keyword>
<evidence type="ECO:0000313" key="2">
    <source>
        <dbReference type="Proteomes" id="UP001596223"/>
    </source>
</evidence>
<sequence>MRTIRLIARSLTRIGLPRSPGLPRIGSLRRSGAAREGHPAIVTAALTSANAITLRESRFTGARRPAGLVPNGSLTRRYSTALLESGFAGARRPAGLVPNGSLTRRYPTSLLETGFTGAKGRASVAVDARHGLVAIGVLTGRHAALPRRGGGPAQGRVVAMVVVVMPMSGIIVAHHASCTRPDPRIPPVR</sequence>